<protein>
    <submittedName>
        <fullName evidence="1">Uncharacterized protein</fullName>
    </submittedName>
</protein>
<name>A0A6M3MBK6_9ZZZZ</name>
<organism evidence="1">
    <name type="scientific">viral metagenome</name>
    <dbReference type="NCBI Taxonomy" id="1070528"/>
    <lineage>
        <taxon>unclassified sequences</taxon>
        <taxon>metagenomes</taxon>
        <taxon>organismal metagenomes</taxon>
    </lineage>
</organism>
<evidence type="ECO:0000313" key="1">
    <source>
        <dbReference type="EMBL" id="QJB02192.1"/>
    </source>
</evidence>
<gene>
    <name evidence="1" type="ORF">MM171B01422_0008</name>
</gene>
<reference evidence="1" key="1">
    <citation type="submission" date="2020-03" db="EMBL/GenBank/DDBJ databases">
        <title>The deep terrestrial virosphere.</title>
        <authorList>
            <person name="Holmfeldt K."/>
            <person name="Nilsson E."/>
            <person name="Simone D."/>
            <person name="Lopez-Fernandez M."/>
            <person name="Wu X."/>
            <person name="de Brujin I."/>
            <person name="Lundin D."/>
            <person name="Andersson A."/>
            <person name="Bertilsson S."/>
            <person name="Dopson M."/>
        </authorList>
    </citation>
    <scope>NUCLEOTIDE SEQUENCE</scope>
    <source>
        <strain evidence="1">MM171B01422</strain>
    </source>
</reference>
<dbReference type="EMBL" id="MT143765">
    <property type="protein sequence ID" value="QJB02192.1"/>
    <property type="molecule type" value="Genomic_DNA"/>
</dbReference>
<sequence>MEMKNMSNITTDPPLQMEGKLIEIRHPITGIPEHRHAKRMYWHVENVFHSEDNPVEFIGEVTDFSSHRVRV</sequence>
<proteinExistence type="predicted"/>
<dbReference type="AlphaFoldDB" id="A0A6M3MBK6"/>
<accession>A0A6M3MBK6</accession>